<comment type="subcellular location">
    <subcellularLocation>
        <location evidence="3 22">Cytoplasm</location>
    </subcellularLocation>
</comment>
<dbReference type="GO" id="GO:0005524">
    <property type="term" value="F:ATP binding"/>
    <property type="evidence" value="ECO:0007669"/>
    <property type="project" value="UniProtKB-UniRule"/>
</dbReference>
<evidence type="ECO:0000256" key="8">
    <source>
        <dbReference type="ARBA" id="ARBA00022598"/>
    </source>
</evidence>
<evidence type="ECO:0000256" key="25">
    <source>
        <dbReference type="PIRSR" id="PIRSR039102-3"/>
    </source>
</evidence>
<keyword evidence="15 25" id="KW-0464">Manganese</keyword>
<dbReference type="GO" id="GO:0009252">
    <property type="term" value="P:peptidoglycan biosynthetic process"/>
    <property type="evidence" value="ECO:0007669"/>
    <property type="project" value="UniProtKB-UniRule"/>
</dbReference>
<keyword evidence="7 22" id="KW-0963">Cytoplasm</keyword>
<dbReference type="PANTHER" id="PTHR23132">
    <property type="entry name" value="D-ALANINE--D-ALANINE LIGASE"/>
    <property type="match status" value="1"/>
</dbReference>
<evidence type="ECO:0000256" key="2">
    <source>
        <dbReference type="ARBA" id="ARBA00003921"/>
    </source>
</evidence>
<name>A0A1H1FRD8_9BACI</name>
<evidence type="ECO:0000256" key="21">
    <source>
        <dbReference type="ARBA" id="ARBA00077154"/>
    </source>
</evidence>
<dbReference type="GO" id="GO:0046872">
    <property type="term" value="F:metal ion binding"/>
    <property type="evidence" value="ECO:0007669"/>
    <property type="project" value="UniProtKB-KW"/>
</dbReference>
<accession>A0A1H1FRD8</accession>
<dbReference type="PIRSF" id="PIRSF039102">
    <property type="entry name" value="Ddl/VanB"/>
    <property type="match status" value="1"/>
</dbReference>
<dbReference type="InterPro" id="IPR005905">
    <property type="entry name" value="D_ala_D_ala"/>
</dbReference>
<comment type="function">
    <text evidence="2 22">Cell wall formation.</text>
</comment>
<evidence type="ECO:0000256" key="9">
    <source>
        <dbReference type="ARBA" id="ARBA00022723"/>
    </source>
</evidence>
<dbReference type="InterPro" id="IPR011095">
    <property type="entry name" value="Dala_Dala_lig_C"/>
</dbReference>
<proteinExistence type="inferred from homology"/>
<keyword evidence="16 22" id="KW-0961">Cell wall biogenesis/degradation</keyword>
<dbReference type="GO" id="GO:0008360">
    <property type="term" value="P:regulation of cell shape"/>
    <property type="evidence" value="ECO:0007669"/>
    <property type="project" value="UniProtKB-KW"/>
</dbReference>
<sequence>MMTKKKVGIIFGGKSAEHEVSLQSAKNIVDAIDKNKYDVVLIGIDKQGKWHINDQSSYLINAENPKLIQLNKSNDTIAIVPGETDNQMIHAANAGALDQLDVVFPIVHGTLGEDGSLQGMMRIANLPYVGSNVLGSSVCMDKDVAKRLLKEAGINVANGLAFSSAKKDKINYDEIKEQIGTPMFIKPANQGSSVGVSKVSSKEEFYKAVGEAFQYDHKLIVEESLVGREIECAVLGNEHPKASVPGEILPQTEFYSYESKYIDESGAKLEIPADLSDEMVAKVQKAAVEVFETLECEGLARVDFFLTEDGEVYVNEVNTLPGFTRISMYPKLWEISGVSYPELITQLIELAIDRHQKNSMLKSAVWDEE</sequence>
<evidence type="ECO:0000256" key="11">
    <source>
        <dbReference type="ARBA" id="ARBA00022840"/>
    </source>
</evidence>
<dbReference type="EC" id="6.3.2.4" evidence="6 22"/>
<dbReference type="FunFam" id="3.30.470.20:FF:000008">
    <property type="entry name" value="D-alanine--D-alanine ligase"/>
    <property type="match status" value="1"/>
</dbReference>
<dbReference type="NCBIfam" id="NF002525">
    <property type="entry name" value="PRK01966.1-1"/>
    <property type="match status" value="1"/>
</dbReference>
<comment type="similarity">
    <text evidence="5 22">Belongs to the D-alanine--D-alanine ligase family.</text>
</comment>
<dbReference type="InterPro" id="IPR000291">
    <property type="entry name" value="D-Ala_lig_Van_CS"/>
</dbReference>
<feature type="domain" description="ATP-grasp" evidence="27">
    <location>
        <begin position="146"/>
        <end position="349"/>
    </location>
</feature>
<feature type="active site" evidence="23">
    <location>
        <position position="192"/>
    </location>
</feature>
<dbReference type="Proteomes" id="UP000199444">
    <property type="component" value="Unassembled WGS sequence"/>
</dbReference>
<dbReference type="GO" id="GO:0005829">
    <property type="term" value="C:cytosol"/>
    <property type="evidence" value="ECO:0007669"/>
    <property type="project" value="TreeGrafter"/>
</dbReference>
<evidence type="ECO:0000256" key="13">
    <source>
        <dbReference type="ARBA" id="ARBA00022960"/>
    </source>
</evidence>
<keyword evidence="14 22" id="KW-0573">Peptidoglycan synthesis</keyword>
<dbReference type="NCBIfam" id="NF002378">
    <property type="entry name" value="PRK01372.1"/>
    <property type="match status" value="1"/>
</dbReference>
<dbReference type="NCBIfam" id="NF002528">
    <property type="entry name" value="PRK01966.1-4"/>
    <property type="match status" value="1"/>
</dbReference>
<evidence type="ECO:0000256" key="1">
    <source>
        <dbReference type="ARBA" id="ARBA00001936"/>
    </source>
</evidence>
<keyword evidence="29" id="KW-1185">Reference proteome</keyword>
<dbReference type="PROSITE" id="PS50975">
    <property type="entry name" value="ATP_GRASP"/>
    <property type="match status" value="1"/>
</dbReference>
<feature type="binding site" evidence="24">
    <location>
        <begin position="184"/>
        <end position="186"/>
    </location>
    <ligand>
        <name>ATP</name>
        <dbReference type="ChEBI" id="CHEBI:30616"/>
    </ligand>
</feature>
<organism evidence="28 29">
    <name type="scientific">Virgibacillus salinus</name>
    <dbReference type="NCBI Taxonomy" id="553311"/>
    <lineage>
        <taxon>Bacteria</taxon>
        <taxon>Bacillati</taxon>
        <taxon>Bacillota</taxon>
        <taxon>Bacilli</taxon>
        <taxon>Bacillales</taxon>
        <taxon>Bacillaceae</taxon>
        <taxon>Virgibacillus</taxon>
    </lineage>
</organism>
<evidence type="ECO:0000256" key="14">
    <source>
        <dbReference type="ARBA" id="ARBA00022984"/>
    </source>
</evidence>
<evidence type="ECO:0000256" key="20">
    <source>
        <dbReference type="ARBA" id="ARBA00076288"/>
    </source>
</evidence>
<evidence type="ECO:0000256" key="10">
    <source>
        <dbReference type="ARBA" id="ARBA00022741"/>
    </source>
</evidence>
<gene>
    <name evidence="22" type="primary">ddl</name>
    <name evidence="28" type="ORF">SAMN05216231_3379</name>
</gene>
<dbReference type="PROSITE" id="PS00844">
    <property type="entry name" value="DALA_DALA_LIGASE_2"/>
    <property type="match status" value="1"/>
</dbReference>
<evidence type="ECO:0000256" key="3">
    <source>
        <dbReference type="ARBA" id="ARBA00004496"/>
    </source>
</evidence>
<feature type="binding site" evidence="25">
    <location>
        <position position="318"/>
    </location>
    <ligand>
        <name>Mg(2+)</name>
        <dbReference type="ChEBI" id="CHEBI:18420"/>
        <label>2</label>
    </ligand>
</feature>
<dbReference type="PANTHER" id="PTHR23132:SF25">
    <property type="entry name" value="D-ALANINE--D-ALANINE LIGASE A"/>
    <property type="match status" value="1"/>
</dbReference>
<evidence type="ECO:0000256" key="22">
    <source>
        <dbReference type="HAMAP-Rule" id="MF_00047"/>
    </source>
</evidence>
<evidence type="ECO:0000256" key="15">
    <source>
        <dbReference type="ARBA" id="ARBA00023211"/>
    </source>
</evidence>
<dbReference type="GO" id="GO:0008716">
    <property type="term" value="F:D-alanine-D-alanine ligase activity"/>
    <property type="evidence" value="ECO:0007669"/>
    <property type="project" value="UniProtKB-UniRule"/>
</dbReference>
<dbReference type="FunFam" id="3.30.1490.20:FF:000007">
    <property type="entry name" value="D-alanine--D-alanine ligase"/>
    <property type="match status" value="1"/>
</dbReference>
<dbReference type="SUPFAM" id="SSF52440">
    <property type="entry name" value="PreATP-grasp domain"/>
    <property type="match status" value="1"/>
</dbReference>
<keyword evidence="11 26" id="KW-0067">ATP-binding</keyword>
<feature type="binding site" evidence="24">
    <location>
        <begin position="222"/>
        <end position="229"/>
    </location>
    <ligand>
        <name>ATP</name>
        <dbReference type="ChEBI" id="CHEBI:30616"/>
    </ligand>
</feature>
<evidence type="ECO:0000256" key="24">
    <source>
        <dbReference type="PIRSR" id="PIRSR039102-2"/>
    </source>
</evidence>
<reference evidence="28 29" key="1">
    <citation type="submission" date="2016-10" db="EMBL/GenBank/DDBJ databases">
        <authorList>
            <person name="de Groot N.N."/>
        </authorList>
    </citation>
    <scope>NUCLEOTIDE SEQUENCE [LARGE SCALE GENOMIC DNA]</scope>
    <source>
        <strain evidence="28 29">CGMCC 1.10449</strain>
    </source>
</reference>
<dbReference type="InterPro" id="IPR013815">
    <property type="entry name" value="ATP_grasp_subdomain_1"/>
</dbReference>
<evidence type="ECO:0000256" key="4">
    <source>
        <dbReference type="ARBA" id="ARBA00004752"/>
    </source>
</evidence>
<evidence type="ECO:0000256" key="6">
    <source>
        <dbReference type="ARBA" id="ARBA00012216"/>
    </source>
</evidence>
<feature type="binding site" evidence="25">
    <location>
        <position position="316"/>
    </location>
    <ligand>
        <name>Mg(2+)</name>
        <dbReference type="ChEBI" id="CHEBI:18420"/>
        <label>1</label>
    </ligand>
</feature>
<comment type="cofactor">
    <cofactor evidence="25">
        <name>Mg(2+)</name>
        <dbReference type="ChEBI" id="CHEBI:18420"/>
    </cofactor>
    <cofactor evidence="25">
        <name>Mn(2+)</name>
        <dbReference type="ChEBI" id="CHEBI:29035"/>
    </cofactor>
    <text evidence="25">Binds 2 magnesium or manganese ions per subunit.</text>
</comment>
<comment type="pathway">
    <text evidence="18">Glycan biosynthesis.</text>
</comment>
<evidence type="ECO:0000259" key="27">
    <source>
        <dbReference type="PROSITE" id="PS50975"/>
    </source>
</evidence>
<dbReference type="InterPro" id="IPR011127">
    <property type="entry name" value="Dala_Dala_lig_N"/>
</dbReference>
<dbReference type="HAMAP" id="MF_00047">
    <property type="entry name" value="Dala_Dala_lig"/>
    <property type="match status" value="1"/>
</dbReference>
<dbReference type="Pfam" id="PF07478">
    <property type="entry name" value="Dala_Dala_lig_C"/>
    <property type="match status" value="1"/>
</dbReference>
<dbReference type="NCBIfam" id="TIGR01205">
    <property type="entry name" value="D_ala_D_alaTIGR"/>
    <property type="match status" value="1"/>
</dbReference>
<dbReference type="Gene3D" id="3.40.50.20">
    <property type="match status" value="1"/>
</dbReference>
<evidence type="ECO:0000256" key="16">
    <source>
        <dbReference type="ARBA" id="ARBA00023316"/>
    </source>
</evidence>
<evidence type="ECO:0000256" key="17">
    <source>
        <dbReference type="ARBA" id="ARBA00047614"/>
    </source>
</evidence>
<feature type="binding site" evidence="24">
    <location>
        <position position="142"/>
    </location>
    <ligand>
        <name>ATP</name>
        <dbReference type="ChEBI" id="CHEBI:30616"/>
    </ligand>
</feature>
<evidence type="ECO:0000256" key="18">
    <source>
        <dbReference type="ARBA" id="ARBA00060592"/>
    </source>
</evidence>
<evidence type="ECO:0000313" key="28">
    <source>
        <dbReference type="EMBL" id="SDR03643.1"/>
    </source>
</evidence>
<feature type="binding site" evidence="24">
    <location>
        <begin position="192"/>
        <end position="193"/>
    </location>
    <ligand>
        <name>ATP</name>
        <dbReference type="ChEBI" id="CHEBI:30616"/>
    </ligand>
</feature>
<dbReference type="UniPathway" id="UPA00219"/>
<keyword evidence="13 22" id="KW-0133">Cell shape</keyword>
<dbReference type="AlphaFoldDB" id="A0A1H1FRD8"/>
<dbReference type="GO" id="GO:0071555">
    <property type="term" value="P:cell wall organization"/>
    <property type="evidence" value="ECO:0007669"/>
    <property type="project" value="UniProtKB-KW"/>
</dbReference>
<dbReference type="Pfam" id="PF01820">
    <property type="entry name" value="Dala_Dala_lig_N"/>
    <property type="match status" value="1"/>
</dbReference>
<comment type="pathway">
    <text evidence="4 22">Cell wall biogenesis; peptidoglycan biosynthesis.</text>
</comment>
<evidence type="ECO:0000256" key="19">
    <source>
        <dbReference type="ARBA" id="ARBA00068427"/>
    </source>
</evidence>
<feature type="binding site" evidence="25">
    <location>
        <position position="316"/>
    </location>
    <ligand>
        <name>Mg(2+)</name>
        <dbReference type="ChEBI" id="CHEBI:18420"/>
        <label>2</label>
    </ligand>
</feature>
<dbReference type="Gene3D" id="3.30.470.20">
    <property type="entry name" value="ATP-grasp fold, B domain"/>
    <property type="match status" value="1"/>
</dbReference>
<evidence type="ECO:0000256" key="7">
    <source>
        <dbReference type="ARBA" id="ARBA00022490"/>
    </source>
</evidence>
<feature type="binding site" evidence="25">
    <location>
        <position position="303"/>
    </location>
    <ligand>
        <name>Mg(2+)</name>
        <dbReference type="ChEBI" id="CHEBI:18420"/>
        <label>1</label>
    </ligand>
</feature>
<comment type="cofactor">
    <cofactor evidence="1">
        <name>Mn(2+)</name>
        <dbReference type="ChEBI" id="CHEBI:29035"/>
    </cofactor>
</comment>
<comment type="catalytic activity">
    <reaction evidence="17 22">
        <text>2 D-alanine + ATP = D-alanyl-D-alanine + ADP + phosphate + H(+)</text>
        <dbReference type="Rhea" id="RHEA:11224"/>
        <dbReference type="ChEBI" id="CHEBI:15378"/>
        <dbReference type="ChEBI" id="CHEBI:30616"/>
        <dbReference type="ChEBI" id="CHEBI:43474"/>
        <dbReference type="ChEBI" id="CHEBI:57416"/>
        <dbReference type="ChEBI" id="CHEBI:57822"/>
        <dbReference type="ChEBI" id="CHEBI:456216"/>
        <dbReference type="EC" id="6.3.2.4"/>
    </reaction>
</comment>
<feature type="binding site" evidence="24">
    <location>
        <begin position="315"/>
        <end position="316"/>
    </location>
    <ligand>
        <name>ATP</name>
        <dbReference type="ChEBI" id="CHEBI:30616"/>
    </ligand>
</feature>
<keyword evidence="8 22" id="KW-0436">Ligase</keyword>
<feature type="active site" evidence="23">
    <location>
        <position position="17"/>
    </location>
</feature>
<dbReference type="EMBL" id="FNKD01000004">
    <property type="protein sequence ID" value="SDR03643.1"/>
    <property type="molecule type" value="Genomic_DNA"/>
</dbReference>
<dbReference type="STRING" id="553311.SAMN05216231_3379"/>
<evidence type="ECO:0000313" key="29">
    <source>
        <dbReference type="Proteomes" id="UP000199444"/>
    </source>
</evidence>
<evidence type="ECO:0000256" key="5">
    <source>
        <dbReference type="ARBA" id="ARBA00010871"/>
    </source>
</evidence>
<dbReference type="SUPFAM" id="SSF56059">
    <property type="entry name" value="Glutathione synthetase ATP-binding domain-like"/>
    <property type="match status" value="1"/>
</dbReference>
<keyword evidence="12 25" id="KW-0460">Magnesium</keyword>
<dbReference type="InterPro" id="IPR016185">
    <property type="entry name" value="PreATP-grasp_dom_sf"/>
</dbReference>
<keyword evidence="10 24" id="KW-0547">Nucleotide-binding</keyword>
<dbReference type="PROSITE" id="PS00843">
    <property type="entry name" value="DALA_DALA_LIGASE_1"/>
    <property type="match status" value="1"/>
</dbReference>
<protein>
    <recommendedName>
        <fullName evidence="19 22">D-alanine--D-alanine ligase</fullName>
        <ecNumber evidence="6 22">6.3.2.4</ecNumber>
    </recommendedName>
    <alternativeName>
        <fullName evidence="21 22">D-Ala-D-Ala ligase</fullName>
    </alternativeName>
    <alternativeName>
        <fullName evidence="20 22">D-alanylalanine synthetase</fullName>
    </alternativeName>
</protein>
<feature type="active site" evidence="23">
    <location>
        <position position="327"/>
    </location>
</feature>
<evidence type="ECO:0000256" key="26">
    <source>
        <dbReference type="PROSITE-ProRule" id="PRU00409"/>
    </source>
</evidence>
<keyword evidence="9 25" id="KW-0479">Metal-binding</keyword>
<dbReference type="InterPro" id="IPR011761">
    <property type="entry name" value="ATP-grasp"/>
</dbReference>
<evidence type="ECO:0000256" key="23">
    <source>
        <dbReference type="PIRSR" id="PIRSR039102-1"/>
    </source>
</evidence>
<dbReference type="Gene3D" id="3.30.1490.20">
    <property type="entry name" value="ATP-grasp fold, A domain"/>
    <property type="match status" value="1"/>
</dbReference>
<evidence type="ECO:0000256" key="12">
    <source>
        <dbReference type="ARBA" id="ARBA00022842"/>
    </source>
</evidence>